<keyword evidence="2" id="KW-1185">Reference proteome</keyword>
<reference evidence="3" key="1">
    <citation type="submission" date="2025-08" db="UniProtKB">
        <authorList>
            <consortium name="RefSeq"/>
        </authorList>
    </citation>
    <scope>IDENTIFICATION</scope>
</reference>
<sequence>MTHYSTIHARSKSYTCHRCPEPRHFIYFSTLRKHQRTNHEDLPIMCKHCQLPCSTFFQLRKHVSTAHPKIIPSSSLPHKSHGKPLSIASYIATKSSSVTSYVATKPSSITSFATKSSTVTSYIATKPSSIASYITTTGGGRGRSQFCALGLNTDKPLDLLLRAELLGELR</sequence>
<protein>
    <submittedName>
        <fullName evidence="3">Uncharacterized protein LOC113469794</fullName>
    </submittedName>
</protein>
<dbReference type="Gene3D" id="3.30.160.60">
    <property type="entry name" value="Classic Zinc Finger"/>
    <property type="match status" value="1"/>
</dbReference>
<dbReference type="GeneID" id="113469794"/>
<organism evidence="2 3">
    <name type="scientific">Diaphorina citri</name>
    <name type="common">Asian citrus psyllid</name>
    <dbReference type="NCBI Taxonomy" id="121845"/>
    <lineage>
        <taxon>Eukaryota</taxon>
        <taxon>Metazoa</taxon>
        <taxon>Ecdysozoa</taxon>
        <taxon>Arthropoda</taxon>
        <taxon>Hexapoda</taxon>
        <taxon>Insecta</taxon>
        <taxon>Pterygota</taxon>
        <taxon>Neoptera</taxon>
        <taxon>Paraneoptera</taxon>
        <taxon>Hemiptera</taxon>
        <taxon>Sternorrhyncha</taxon>
        <taxon>Psylloidea</taxon>
        <taxon>Psyllidae</taxon>
        <taxon>Diaphorininae</taxon>
        <taxon>Diaphorina</taxon>
    </lineage>
</organism>
<dbReference type="KEGG" id="dci:113469794"/>
<gene>
    <name evidence="3" type="primary">LOC113469794</name>
</gene>
<dbReference type="RefSeq" id="XP_026683515.1">
    <property type="nucleotide sequence ID" value="XM_026827714.1"/>
</dbReference>
<dbReference type="Proteomes" id="UP000079169">
    <property type="component" value="Unplaced"/>
</dbReference>
<evidence type="ECO:0000259" key="1">
    <source>
        <dbReference type="SMART" id="SM00355"/>
    </source>
</evidence>
<dbReference type="SMART" id="SM00355">
    <property type="entry name" value="ZnF_C2H2"/>
    <property type="match status" value="2"/>
</dbReference>
<dbReference type="AlphaFoldDB" id="A0A3Q0J9W6"/>
<dbReference type="PaxDb" id="121845-A0A3Q0J9W6"/>
<accession>A0A3Q0J9W6</accession>
<name>A0A3Q0J9W6_DIACI</name>
<dbReference type="InterPro" id="IPR013087">
    <property type="entry name" value="Znf_C2H2_type"/>
</dbReference>
<evidence type="ECO:0000313" key="2">
    <source>
        <dbReference type="Proteomes" id="UP000079169"/>
    </source>
</evidence>
<proteinExistence type="predicted"/>
<feature type="domain" description="C2H2-type" evidence="1">
    <location>
        <begin position="44"/>
        <end position="67"/>
    </location>
</feature>
<feature type="domain" description="C2H2-type" evidence="1">
    <location>
        <begin position="14"/>
        <end position="39"/>
    </location>
</feature>
<evidence type="ECO:0000313" key="3">
    <source>
        <dbReference type="RefSeq" id="XP_026683515.1"/>
    </source>
</evidence>